<name>A0A413VXA3_9FIRM</name>
<dbReference type="Proteomes" id="UP000284883">
    <property type="component" value="Unassembled WGS sequence"/>
</dbReference>
<dbReference type="AlphaFoldDB" id="A0A413VXA3"/>
<comment type="caution">
    <text evidence="1">The sequence shown here is derived from an EMBL/GenBank/DDBJ whole genome shotgun (WGS) entry which is preliminary data.</text>
</comment>
<accession>A0A413VXA3</accession>
<proteinExistence type="predicted"/>
<protein>
    <submittedName>
        <fullName evidence="1">Uncharacterized protein</fullName>
    </submittedName>
</protein>
<reference evidence="1 2" key="1">
    <citation type="submission" date="2018-08" db="EMBL/GenBank/DDBJ databases">
        <title>A genome reference for cultivated species of the human gut microbiota.</title>
        <authorList>
            <person name="Zou Y."/>
            <person name="Xue W."/>
            <person name="Luo G."/>
        </authorList>
    </citation>
    <scope>NUCLEOTIDE SEQUENCE [LARGE SCALE GENOMIC DNA]</scope>
    <source>
        <strain evidence="1 2">AM40-15AC</strain>
    </source>
</reference>
<evidence type="ECO:0000313" key="1">
    <source>
        <dbReference type="EMBL" id="RHB38198.1"/>
    </source>
</evidence>
<evidence type="ECO:0000313" key="2">
    <source>
        <dbReference type="Proteomes" id="UP000284883"/>
    </source>
</evidence>
<dbReference type="EMBL" id="QSGQ01000007">
    <property type="protein sequence ID" value="RHB38198.1"/>
    <property type="molecule type" value="Genomic_DNA"/>
</dbReference>
<sequence length="61" mass="7227">MKEPCSRHNFPVKTARKKIAENKKQSERKTFRLFFVYVENVVSCVYESSPETITDGRESYH</sequence>
<gene>
    <name evidence="1" type="ORF">DW885_11115</name>
</gene>
<organism evidence="1 2">
    <name type="scientific">Dorea formicigenerans</name>
    <dbReference type="NCBI Taxonomy" id="39486"/>
    <lineage>
        <taxon>Bacteria</taxon>
        <taxon>Bacillati</taxon>
        <taxon>Bacillota</taxon>
        <taxon>Clostridia</taxon>
        <taxon>Lachnospirales</taxon>
        <taxon>Lachnospiraceae</taxon>
        <taxon>Dorea</taxon>
    </lineage>
</organism>